<dbReference type="Pfam" id="PF00498">
    <property type="entry name" value="FHA"/>
    <property type="match status" value="1"/>
</dbReference>
<evidence type="ECO:0000313" key="5">
    <source>
        <dbReference type="Proteomes" id="UP000483261"/>
    </source>
</evidence>
<dbReference type="PRINTS" id="PR01217">
    <property type="entry name" value="PRICHEXTENSN"/>
</dbReference>
<feature type="compositionally biased region" description="Pro residues" evidence="2">
    <location>
        <begin position="176"/>
        <end position="212"/>
    </location>
</feature>
<dbReference type="Proteomes" id="UP000483261">
    <property type="component" value="Unassembled WGS sequence"/>
</dbReference>
<keyword evidence="1" id="KW-0597">Phosphoprotein</keyword>
<proteinExistence type="predicted"/>
<evidence type="ECO:0000256" key="1">
    <source>
        <dbReference type="ARBA" id="ARBA00022553"/>
    </source>
</evidence>
<evidence type="ECO:0000313" key="4">
    <source>
        <dbReference type="EMBL" id="NGN95646.1"/>
    </source>
</evidence>
<evidence type="ECO:0000259" key="3">
    <source>
        <dbReference type="PROSITE" id="PS50006"/>
    </source>
</evidence>
<dbReference type="CDD" id="cd00060">
    <property type="entry name" value="FHA"/>
    <property type="match status" value="1"/>
</dbReference>
<dbReference type="RefSeq" id="WP_165113618.1">
    <property type="nucleotide sequence ID" value="NZ_JAALAA010000028.1"/>
</dbReference>
<name>A0A6M1R696_9ACTN</name>
<feature type="compositionally biased region" description="Pro residues" evidence="2">
    <location>
        <begin position="240"/>
        <end position="251"/>
    </location>
</feature>
<feature type="compositionally biased region" description="Pro residues" evidence="2">
    <location>
        <begin position="263"/>
        <end position="282"/>
    </location>
</feature>
<sequence length="464" mass="48684">MSDTATYCAGHWLALKGDRCWALVQLGPGDPRVTGVQAALTDPHPVDAIAGLLSADGPRAPGFALVAREGPRVRYAVRSPAKVTAVVNEVPVFIDGIDVVGRWADGHFAAVPERAELANGAWGGMEEDQPLVDTAHARSLDVVFDPNYYVQVQQQVDATMTPQLDHTIRRSDLAAAPPPSAPPPAMPSAPPFQSPPPVPVPPPPVAPAQPAPEPKKGIIDGLPWRKKGAKKPDPNAWGPPDRPQTPPPAVPATPATPAVPATPAMPPAAPPPPMPAPAPTPPTDMATRVRDVPTPTPTPTPTPVPPAGGPTVWAVYCPQGHASPPYSPTCRICRMQLPPHQQPVSIPRPALGQLKLGDGRVVVLDRGAVFGRSPRADASGNTGAGGVPPHLVKVMLPDISRLHTEVRLEEWQVLVRDLGSANGSYLTLPGGRPQQMRPMEEYALEPGAVVSLAGSINLTYEVLG</sequence>
<protein>
    <submittedName>
        <fullName evidence="4">FHA domain-containing protein</fullName>
    </submittedName>
</protein>
<accession>A0A6M1R696</accession>
<feature type="compositionally biased region" description="Pro residues" evidence="2">
    <location>
        <begin position="294"/>
        <end position="306"/>
    </location>
</feature>
<feature type="region of interest" description="Disordered" evidence="2">
    <location>
        <begin position="173"/>
        <end position="306"/>
    </location>
</feature>
<dbReference type="AlphaFoldDB" id="A0A6M1R696"/>
<reference evidence="4 5" key="1">
    <citation type="submission" date="2020-02" db="EMBL/GenBank/DDBJ databases">
        <title>Whole-genome analyses of novel actinobacteria.</title>
        <authorList>
            <person name="Sahin N."/>
        </authorList>
    </citation>
    <scope>NUCLEOTIDE SEQUENCE [LARGE SCALE GENOMIC DNA]</scope>
    <source>
        <strain evidence="4 5">KC13</strain>
    </source>
</reference>
<evidence type="ECO:0000256" key="2">
    <source>
        <dbReference type="SAM" id="MobiDB-lite"/>
    </source>
</evidence>
<dbReference type="PROSITE" id="PS50006">
    <property type="entry name" value="FHA_DOMAIN"/>
    <property type="match status" value="1"/>
</dbReference>
<comment type="caution">
    <text evidence="4">The sequence shown here is derived from an EMBL/GenBank/DDBJ whole genome shotgun (WGS) entry which is preliminary data.</text>
</comment>
<feature type="compositionally biased region" description="Low complexity" evidence="2">
    <location>
        <begin position="252"/>
        <end position="262"/>
    </location>
</feature>
<dbReference type="EMBL" id="JAALAA010000028">
    <property type="protein sequence ID" value="NGN95646.1"/>
    <property type="molecule type" value="Genomic_DNA"/>
</dbReference>
<feature type="domain" description="FHA" evidence="3">
    <location>
        <begin position="368"/>
        <end position="427"/>
    </location>
</feature>
<keyword evidence="5" id="KW-1185">Reference proteome</keyword>
<dbReference type="InterPro" id="IPR000253">
    <property type="entry name" value="FHA_dom"/>
</dbReference>
<dbReference type="SUPFAM" id="SSF49879">
    <property type="entry name" value="SMAD/FHA domain"/>
    <property type="match status" value="1"/>
</dbReference>
<dbReference type="InterPro" id="IPR008984">
    <property type="entry name" value="SMAD_FHA_dom_sf"/>
</dbReference>
<gene>
    <name evidence="4" type="ORF">G5C66_23280</name>
</gene>
<organism evidence="4 5">
    <name type="scientific">Nocardioides turkmenicus</name>
    <dbReference type="NCBI Taxonomy" id="2711220"/>
    <lineage>
        <taxon>Bacteria</taxon>
        <taxon>Bacillati</taxon>
        <taxon>Actinomycetota</taxon>
        <taxon>Actinomycetes</taxon>
        <taxon>Propionibacteriales</taxon>
        <taxon>Nocardioidaceae</taxon>
        <taxon>Nocardioides</taxon>
    </lineage>
</organism>
<dbReference type="Gene3D" id="2.60.200.20">
    <property type="match status" value="1"/>
</dbReference>